<evidence type="ECO:0000259" key="1">
    <source>
        <dbReference type="Pfam" id="PF19335"/>
    </source>
</evidence>
<dbReference type="AlphaFoldDB" id="A0A9D7XSL6"/>
<organism evidence="2 3">
    <name type="scientific">Candidatus Opimibacter skivensis</name>
    <dbReference type="NCBI Taxonomy" id="2982028"/>
    <lineage>
        <taxon>Bacteria</taxon>
        <taxon>Pseudomonadati</taxon>
        <taxon>Bacteroidota</taxon>
        <taxon>Saprospiria</taxon>
        <taxon>Saprospirales</taxon>
        <taxon>Saprospiraceae</taxon>
        <taxon>Candidatus Opimibacter</taxon>
    </lineage>
</organism>
<proteinExistence type="predicted"/>
<sequence length="384" mass="43032">MRQFRSIALYFSIYCLVLLPGLLKAQCCAGGSGCTIAGGASQGVLQERQVELSTNFQFINTTKFFKRNIVAANTERTFDGFNSNYQYFKIGYGVTKNLTFSVETGYYFEKKETGLDANPMTTYKSKGIGDLILFPRYDILNRFGEKHHDEITLGLGYKIPLGGYRDSTANIEPFSGQTFYVTNPTSVQLSSGAPDAIFYTFLSHGFTKQKFSIFSSIFYVMKGYNPNGEKLGNYASVAIFASKALFDHLGLTLQARYEQVQPMKINESVFLFGKPTNYYPEATGYKKVFITPQISYTKGKFSVFVSSDFPVYQYLNTSEYYTQAGSQFQTTIGLSYRFFAVKSLAKDENGTADYSCPMHPEVSSSQPGNCPKCGMDLEKNKEKL</sequence>
<dbReference type="Pfam" id="PF19335">
    <property type="entry name" value="HMBD"/>
    <property type="match status" value="1"/>
</dbReference>
<dbReference type="Proteomes" id="UP000808337">
    <property type="component" value="Unassembled WGS sequence"/>
</dbReference>
<name>A0A9D7XSL6_9BACT</name>
<dbReference type="InterPro" id="IPR045800">
    <property type="entry name" value="HMBD"/>
</dbReference>
<feature type="domain" description="Heavy metal binding" evidence="1">
    <location>
        <begin position="354"/>
        <end position="380"/>
    </location>
</feature>
<reference evidence="2 3" key="1">
    <citation type="submission" date="2020-10" db="EMBL/GenBank/DDBJ databases">
        <title>Connecting structure to function with the recovery of over 1000 high-quality activated sludge metagenome-assembled genomes encoding full-length rRNA genes using long-read sequencing.</title>
        <authorList>
            <person name="Singleton C.M."/>
            <person name="Petriglieri F."/>
            <person name="Kristensen J.M."/>
            <person name="Kirkegaard R.H."/>
            <person name="Michaelsen T.Y."/>
            <person name="Andersen M.H."/>
            <person name="Karst S.M."/>
            <person name="Dueholm M.S."/>
            <person name="Nielsen P.H."/>
            <person name="Albertsen M."/>
        </authorList>
    </citation>
    <scope>NUCLEOTIDE SEQUENCE [LARGE SCALE GENOMIC DNA]</scope>
    <source>
        <strain evidence="2">Ribe_18-Q3-R11-54_MAXAC.273</strain>
    </source>
</reference>
<protein>
    <recommendedName>
        <fullName evidence="1">Heavy metal binding domain-containing protein</fullName>
    </recommendedName>
</protein>
<gene>
    <name evidence="2" type="ORF">IPP15_05330</name>
</gene>
<dbReference type="EMBL" id="JADKGY010000001">
    <property type="protein sequence ID" value="MBK9981837.1"/>
    <property type="molecule type" value="Genomic_DNA"/>
</dbReference>
<dbReference type="GO" id="GO:0046872">
    <property type="term" value="F:metal ion binding"/>
    <property type="evidence" value="ECO:0007669"/>
    <property type="project" value="InterPro"/>
</dbReference>
<evidence type="ECO:0000313" key="2">
    <source>
        <dbReference type="EMBL" id="MBK9981837.1"/>
    </source>
</evidence>
<accession>A0A9D7XSL6</accession>
<evidence type="ECO:0000313" key="3">
    <source>
        <dbReference type="Proteomes" id="UP000808337"/>
    </source>
</evidence>
<comment type="caution">
    <text evidence="2">The sequence shown here is derived from an EMBL/GenBank/DDBJ whole genome shotgun (WGS) entry which is preliminary data.</text>
</comment>